<dbReference type="PROSITE" id="PS51257">
    <property type="entry name" value="PROKAR_LIPOPROTEIN"/>
    <property type="match status" value="1"/>
</dbReference>
<dbReference type="Proteomes" id="UP000184010">
    <property type="component" value="Unassembled WGS sequence"/>
</dbReference>
<dbReference type="InterPro" id="IPR010067">
    <property type="entry name" value="ABC_SsuA_sub-bd"/>
</dbReference>
<sequence length="334" mass="36401">MLKRKTSFIYLLCLLLLLLGTQGCSAAKQGQPEEKKPQALTQLNASYSTRPINVPAIVALDQHNFEKGFQGEGIAFKWTEIAAGPAQLEALASKSIDISTSMNYVSALLAKANGNDIKVVAGYSQFPKGIAIVAQTELNVKTLADLKGKKIALQKGTMLHEFLIKALEKENLSPGDVEMVAMESVDAAPALMGGQIDAAILPEPLLMKVVSSGKGTLVLNAEGLITGQTFIVARADFALEHPEAVKSFIQLHEESIHWAEQNKEQFYSVAGEQLKLEPKAVEALYPKFIFSTEINSEMIHELKLSAQFLQENGFIKPTVNTDQLVEDLVDMSFL</sequence>
<dbReference type="Pfam" id="PF09084">
    <property type="entry name" value="NMT1"/>
    <property type="match status" value="1"/>
</dbReference>
<dbReference type="RefSeq" id="WP_072773517.1">
    <property type="nucleotide sequence ID" value="NZ_FRDN01000009.1"/>
</dbReference>
<gene>
    <name evidence="7" type="ORF">SAMN02745215_03194</name>
</gene>
<keyword evidence="4 5" id="KW-0732">Signal</keyword>
<dbReference type="STRING" id="1121395.SAMN02745215_03194"/>
<evidence type="ECO:0000313" key="7">
    <source>
        <dbReference type="EMBL" id="SHN78980.1"/>
    </source>
</evidence>
<dbReference type="AlphaFoldDB" id="A0A1M7U7Y5"/>
<dbReference type="PANTHER" id="PTHR30024:SF42">
    <property type="entry name" value="ALIPHATIC SULFONATES-BINDING PROTEIN-RELATED"/>
    <property type="match status" value="1"/>
</dbReference>
<dbReference type="GO" id="GO:0042626">
    <property type="term" value="F:ATPase-coupled transmembrane transporter activity"/>
    <property type="evidence" value="ECO:0007669"/>
    <property type="project" value="InterPro"/>
</dbReference>
<keyword evidence="8" id="KW-1185">Reference proteome</keyword>
<reference evidence="8" key="1">
    <citation type="submission" date="2016-12" db="EMBL/GenBank/DDBJ databases">
        <authorList>
            <person name="Varghese N."/>
            <person name="Submissions S."/>
        </authorList>
    </citation>
    <scope>NUCLEOTIDE SEQUENCE [LARGE SCALE GENOMIC DNA]</scope>
    <source>
        <strain evidence="8">DSM 11544</strain>
    </source>
</reference>
<proteinExistence type="inferred from homology"/>
<feature type="signal peptide" evidence="5">
    <location>
        <begin position="1"/>
        <end position="26"/>
    </location>
</feature>
<feature type="domain" description="Solute-binding protein family 3/N-terminal" evidence="6">
    <location>
        <begin position="42"/>
        <end position="269"/>
    </location>
</feature>
<dbReference type="PANTHER" id="PTHR30024">
    <property type="entry name" value="ALIPHATIC SULFONATES-BINDING PROTEIN-RELATED"/>
    <property type="match status" value="1"/>
</dbReference>
<feature type="chain" id="PRO_5012252453" evidence="5">
    <location>
        <begin position="27"/>
        <end position="334"/>
    </location>
</feature>
<dbReference type="Gene3D" id="3.40.190.10">
    <property type="entry name" value="Periplasmic binding protein-like II"/>
    <property type="match status" value="2"/>
</dbReference>
<dbReference type="InterPro" id="IPR001638">
    <property type="entry name" value="Solute-binding_3/MltF_N"/>
</dbReference>
<evidence type="ECO:0000256" key="1">
    <source>
        <dbReference type="ARBA" id="ARBA00004418"/>
    </source>
</evidence>
<evidence type="ECO:0000259" key="6">
    <source>
        <dbReference type="SMART" id="SM00062"/>
    </source>
</evidence>
<dbReference type="InterPro" id="IPR015168">
    <property type="entry name" value="SsuA/THI5"/>
</dbReference>
<evidence type="ECO:0000256" key="3">
    <source>
        <dbReference type="ARBA" id="ARBA00022448"/>
    </source>
</evidence>
<dbReference type="NCBIfam" id="TIGR01728">
    <property type="entry name" value="SsuA_fam"/>
    <property type="match status" value="1"/>
</dbReference>
<evidence type="ECO:0000256" key="2">
    <source>
        <dbReference type="ARBA" id="ARBA00010742"/>
    </source>
</evidence>
<dbReference type="GO" id="GO:0042597">
    <property type="term" value="C:periplasmic space"/>
    <property type="evidence" value="ECO:0007669"/>
    <property type="project" value="UniProtKB-SubCell"/>
</dbReference>
<organism evidence="7 8">
    <name type="scientific">Desulfitobacterium chlororespirans DSM 11544</name>
    <dbReference type="NCBI Taxonomy" id="1121395"/>
    <lineage>
        <taxon>Bacteria</taxon>
        <taxon>Bacillati</taxon>
        <taxon>Bacillota</taxon>
        <taxon>Clostridia</taxon>
        <taxon>Eubacteriales</taxon>
        <taxon>Desulfitobacteriaceae</taxon>
        <taxon>Desulfitobacterium</taxon>
    </lineage>
</organism>
<dbReference type="CDD" id="cd01008">
    <property type="entry name" value="PBP2_NrtA_SsuA_CpmA_like"/>
    <property type="match status" value="1"/>
</dbReference>
<dbReference type="EMBL" id="FRDN01000009">
    <property type="protein sequence ID" value="SHN78980.1"/>
    <property type="molecule type" value="Genomic_DNA"/>
</dbReference>
<comment type="subcellular location">
    <subcellularLocation>
        <location evidence="1">Periplasm</location>
    </subcellularLocation>
</comment>
<comment type="similarity">
    <text evidence="2">Belongs to the bacterial solute-binding protein SsuA/TauA family.</text>
</comment>
<accession>A0A1M7U7Y5</accession>
<dbReference type="GO" id="GO:0016020">
    <property type="term" value="C:membrane"/>
    <property type="evidence" value="ECO:0007669"/>
    <property type="project" value="InterPro"/>
</dbReference>
<keyword evidence="3" id="KW-0813">Transport</keyword>
<dbReference type="SMART" id="SM00062">
    <property type="entry name" value="PBPb"/>
    <property type="match status" value="1"/>
</dbReference>
<evidence type="ECO:0000256" key="4">
    <source>
        <dbReference type="ARBA" id="ARBA00022729"/>
    </source>
</evidence>
<evidence type="ECO:0000256" key="5">
    <source>
        <dbReference type="SAM" id="SignalP"/>
    </source>
</evidence>
<dbReference type="SUPFAM" id="SSF53850">
    <property type="entry name" value="Periplasmic binding protein-like II"/>
    <property type="match status" value="1"/>
</dbReference>
<name>A0A1M7U7Y5_9FIRM</name>
<protein>
    <submittedName>
        <fullName evidence="7">Sulfonate transport system substrate-binding protein</fullName>
    </submittedName>
</protein>
<evidence type="ECO:0000313" key="8">
    <source>
        <dbReference type="Proteomes" id="UP000184010"/>
    </source>
</evidence>